<evidence type="ECO:0000313" key="2">
    <source>
        <dbReference type="EMBL" id="RLN35346.1"/>
    </source>
</evidence>
<dbReference type="PANTHER" id="PTHR47481">
    <property type="match status" value="1"/>
</dbReference>
<dbReference type="Pfam" id="PF14223">
    <property type="entry name" value="Retrotran_gag_2"/>
    <property type="match status" value="1"/>
</dbReference>
<gene>
    <name evidence="2" type="ORF">C2845_PM03G10830</name>
</gene>
<feature type="region of interest" description="Disordered" evidence="1">
    <location>
        <begin position="215"/>
        <end position="270"/>
    </location>
</feature>
<dbReference type="Proteomes" id="UP000275267">
    <property type="component" value="Unassembled WGS sequence"/>
</dbReference>
<evidence type="ECO:0008006" key="4">
    <source>
        <dbReference type="Google" id="ProtNLM"/>
    </source>
</evidence>
<dbReference type="PANTHER" id="PTHR47481:SF31">
    <property type="entry name" value="OS01G0873500 PROTEIN"/>
    <property type="match status" value="1"/>
</dbReference>
<sequence>MSSSSALPPNPLSATAITEKLTRTNYSIWEAQILSAVKGACVYGHLTGSMVVPKKEIAAKEGKQVLNPAFEEWEARDQQILSFLFAGVSRDILSHIAKSKTAQAAWAKIEAMFASQTRARAVNLRIALANTKKGNLSATEYFTKMKGFSDEMAAAGRSITDDELVEYILTGLPAEYESLVTSLVTRVESVTLDELYAQLLNFEIRMGLVHGGEQTSANLAGRGGGRGPNRGRDSTRGRGRGPPSTGGRGRGQGFSTNSQQRGSFNNNKKRDKPICQVCDKKGHTALRCWYRFDENYTDEKIGAAASSSYNIDNNWYTDTGASDHITSELEKLAVREKYNGGDQIYTASGAGSGHQENSA</sequence>
<comment type="caution">
    <text evidence="2">The sequence shown here is derived from an EMBL/GenBank/DDBJ whole genome shotgun (WGS) entry which is preliminary data.</text>
</comment>
<evidence type="ECO:0000313" key="3">
    <source>
        <dbReference type="Proteomes" id="UP000275267"/>
    </source>
</evidence>
<evidence type="ECO:0000256" key="1">
    <source>
        <dbReference type="SAM" id="MobiDB-lite"/>
    </source>
</evidence>
<feature type="compositionally biased region" description="Polar residues" evidence="1">
    <location>
        <begin position="253"/>
        <end position="266"/>
    </location>
</feature>
<reference evidence="3" key="1">
    <citation type="journal article" date="2019" name="Nat. Commun.">
        <title>The genome of broomcorn millet.</title>
        <authorList>
            <person name="Zou C."/>
            <person name="Miki D."/>
            <person name="Li D."/>
            <person name="Tang Q."/>
            <person name="Xiao L."/>
            <person name="Rajput S."/>
            <person name="Deng P."/>
            <person name="Jia W."/>
            <person name="Huang R."/>
            <person name="Zhang M."/>
            <person name="Sun Y."/>
            <person name="Hu J."/>
            <person name="Fu X."/>
            <person name="Schnable P.S."/>
            <person name="Li F."/>
            <person name="Zhang H."/>
            <person name="Feng B."/>
            <person name="Zhu X."/>
            <person name="Liu R."/>
            <person name="Schnable J.C."/>
            <person name="Zhu J.-K."/>
            <person name="Zhang H."/>
        </authorList>
    </citation>
    <scope>NUCLEOTIDE SEQUENCE [LARGE SCALE GENOMIC DNA]</scope>
</reference>
<protein>
    <recommendedName>
        <fullName evidence="4">Retrotransposon Copia-like N-terminal domain-containing protein</fullName>
    </recommendedName>
</protein>
<dbReference type="EMBL" id="PQIB02000002">
    <property type="protein sequence ID" value="RLN35346.1"/>
    <property type="molecule type" value="Genomic_DNA"/>
</dbReference>
<dbReference type="OrthoDB" id="689502at2759"/>
<keyword evidence="3" id="KW-1185">Reference proteome</keyword>
<accession>A0A3L6TEU3</accession>
<dbReference type="STRING" id="4540.A0A3L6TEU3"/>
<dbReference type="AlphaFoldDB" id="A0A3L6TEU3"/>
<organism evidence="2 3">
    <name type="scientific">Panicum miliaceum</name>
    <name type="common">Proso millet</name>
    <name type="synonym">Broomcorn millet</name>
    <dbReference type="NCBI Taxonomy" id="4540"/>
    <lineage>
        <taxon>Eukaryota</taxon>
        <taxon>Viridiplantae</taxon>
        <taxon>Streptophyta</taxon>
        <taxon>Embryophyta</taxon>
        <taxon>Tracheophyta</taxon>
        <taxon>Spermatophyta</taxon>
        <taxon>Magnoliopsida</taxon>
        <taxon>Liliopsida</taxon>
        <taxon>Poales</taxon>
        <taxon>Poaceae</taxon>
        <taxon>PACMAD clade</taxon>
        <taxon>Panicoideae</taxon>
        <taxon>Panicodae</taxon>
        <taxon>Paniceae</taxon>
        <taxon>Panicinae</taxon>
        <taxon>Panicum</taxon>
        <taxon>Panicum sect. Panicum</taxon>
    </lineage>
</organism>
<name>A0A3L6TEU3_PANMI</name>
<proteinExistence type="predicted"/>